<feature type="compositionally biased region" description="Polar residues" evidence="3">
    <location>
        <begin position="664"/>
        <end position="675"/>
    </location>
</feature>
<dbReference type="PROSITE" id="PS51782">
    <property type="entry name" value="LYSM"/>
    <property type="match status" value="1"/>
</dbReference>
<dbReference type="Proteomes" id="UP000262621">
    <property type="component" value="Unassembled WGS sequence"/>
</dbReference>
<dbReference type="Gene3D" id="3.10.350.10">
    <property type="entry name" value="LysM domain"/>
    <property type="match status" value="1"/>
</dbReference>
<feature type="region of interest" description="Disordered" evidence="3">
    <location>
        <begin position="268"/>
        <end position="350"/>
    </location>
</feature>
<feature type="region of interest" description="Disordered" evidence="3">
    <location>
        <begin position="119"/>
        <end position="142"/>
    </location>
</feature>
<protein>
    <submittedName>
        <fullName evidence="6">LysM peptidoglycan-binding domain-containing protein</fullName>
    </submittedName>
</protein>
<dbReference type="SUPFAM" id="SSF48452">
    <property type="entry name" value="TPR-like"/>
    <property type="match status" value="1"/>
</dbReference>
<dbReference type="RefSeq" id="WP_117230635.1">
    <property type="nucleotide sequence ID" value="NZ_CP061725.1"/>
</dbReference>
<dbReference type="SMART" id="SM00862">
    <property type="entry name" value="Trans_reg_C"/>
    <property type="match status" value="1"/>
</dbReference>
<feature type="region of interest" description="Disordered" evidence="3">
    <location>
        <begin position="407"/>
        <end position="474"/>
    </location>
</feature>
<dbReference type="InterPro" id="IPR005158">
    <property type="entry name" value="BTAD"/>
</dbReference>
<dbReference type="GO" id="GO:0000160">
    <property type="term" value="P:phosphorelay signal transduction system"/>
    <property type="evidence" value="ECO:0007669"/>
    <property type="project" value="InterPro"/>
</dbReference>
<dbReference type="SUPFAM" id="SSF46894">
    <property type="entry name" value="C-terminal effector domain of the bipartite response regulators"/>
    <property type="match status" value="1"/>
</dbReference>
<sequence length="993" mass="103175">MRARFSAAVVVAAAPLVVLYLVGGPVVSVPTVGQVRAWMHQPLTSGFLMVVFQAAAWMLWALLGAVVTHRARRRLAARLRWRFAVRLPGPMQGLAAAVLGATAVTSAALPVAAHAAPAADTNPDALSTEGTTEAQQNQGTAVPVATRAGMAVPTQPDQAWADGGLSSDGTSGLIGTVAADGSRTADNLSFTARPAASSSTERTSEPGDTCVVRRGDTLSAIAKRRLGDADRWPEIWALNRGRHFATVGGTFTSPHLIHPGWTLALPHDAIPPTAITPQPSRPDVDPPAPGTSEPGEPAATPSPPADPPSDDDGADSGSTAASPSAPSVSGTPATSPSPPGSRSGPADEGIAVGTGSWMDLGLAAAITAAAALVWALRRRRYRPQPPGSQRRGDVDLASLPTVVTQIRRGLRQRHTADDVDILGTDPPRNDLTDDRSTSSAGADRPASAGTDGESTGKEDLAGGRGPVVPGRDNAVAAAWPPAGLGLTGPGAPAASRGFLTAALAVHGGGTVVIPATTAATLLETSVLPDSPRLTVTDGLAAALDLCETQALHRTRLLYQHEVDTVADLPDAGHEEPLPPVLLIADAAARHERARVAALLAQGNRLDIHGVLLGRWPEGDTLVVDTDGTTTADGTSRHATGPADLGRLTVLTPTETVDLITTLAETHTGQPPSTYSVDLPAAPTPTPGPRADSTAEAVPDDGHACTAAAGSAYSAPEGAEFPSGRQAVAPSRNSDQPDTTQSGGRVAVCTLGTARIVEMDTTIPLRAKALELLVYLVVHDGDATQDAILDDLLPDAPRSKAPHRLHTYVSALRKTLTRTGGPGSYLTHPARRYALTRDLMDVDLWRMRDALRAAHRATTPDTRLAALRTAVDAYGGALADGFDYEWIEVHREAIRRQALDAHLALAAATGDPAEAVTVLQAAIRHDPYAEPVYQQAMRAHAALGHLDEVRALRETLIHRLDDIDATPSKDTLDLADQLTTSPTHARSDNGGRRS</sequence>
<keyword evidence="2" id="KW-0238">DNA-binding</keyword>
<dbReference type="InterPro" id="IPR018392">
    <property type="entry name" value="LysM"/>
</dbReference>
<proteinExistence type="inferred from homology"/>
<evidence type="ECO:0000256" key="1">
    <source>
        <dbReference type="ARBA" id="ARBA00005820"/>
    </source>
</evidence>
<feature type="domain" description="LysM" evidence="5">
    <location>
        <begin position="208"/>
        <end position="265"/>
    </location>
</feature>
<dbReference type="InterPro" id="IPR011990">
    <property type="entry name" value="TPR-like_helical_dom_sf"/>
</dbReference>
<dbReference type="InterPro" id="IPR001867">
    <property type="entry name" value="OmpR/PhoB-type_DNA-bd"/>
</dbReference>
<feature type="transmembrane region" description="Helical" evidence="4">
    <location>
        <begin position="47"/>
        <end position="68"/>
    </location>
</feature>
<organism evidence="6 7">
    <name type="scientific">Micromonospora craniellae</name>
    <dbReference type="NCBI Taxonomy" id="2294034"/>
    <lineage>
        <taxon>Bacteria</taxon>
        <taxon>Bacillati</taxon>
        <taxon>Actinomycetota</taxon>
        <taxon>Actinomycetes</taxon>
        <taxon>Micromonosporales</taxon>
        <taxon>Micromonosporaceae</taxon>
        <taxon>Micromonospora</taxon>
    </lineage>
</organism>
<feature type="compositionally biased region" description="Low complexity" evidence="3">
    <location>
        <begin position="706"/>
        <end position="719"/>
    </location>
</feature>
<evidence type="ECO:0000256" key="4">
    <source>
        <dbReference type="SAM" id="Phobius"/>
    </source>
</evidence>
<dbReference type="InterPro" id="IPR036388">
    <property type="entry name" value="WH-like_DNA-bd_sf"/>
</dbReference>
<comment type="similarity">
    <text evidence="1">Belongs to the AfsR/DnrI/RedD regulatory family.</text>
</comment>
<dbReference type="PANTHER" id="PTHR35807">
    <property type="entry name" value="TRANSCRIPTIONAL REGULATOR REDD-RELATED"/>
    <property type="match status" value="1"/>
</dbReference>
<dbReference type="EMBL" id="QVFU01000046">
    <property type="protein sequence ID" value="RFS43733.1"/>
    <property type="molecule type" value="Genomic_DNA"/>
</dbReference>
<dbReference type="Gene3D" id="1.25.40.10">
    <property type="entry name" value="Tetratricopeptide repeat domain"/>
    <property type="match status" value="1"/>
</dbReference>
<name>A0A372FSP3_9ACTN</name>
<feature type="region of interest" description="Disordered" evidence="3">
    <location>
        <begin position="972"/>
        <end position="993"/>
    </location>
</feature>
<accession>A0A372FSP3</accession>
<keyword evidence="7" id="KW-1185">Reference proteome</keyword>
<dbReference type="OrthoDB" id="8444614at2"/>
<reference evidence="6 7" key="1">
    <citation type="submission" date="2018-08" db="EMBL/GenBank/DDBJ databases">
        <title>Verrucosispora craniellae sp. nov., isolated from a marine sponge in the South China Sea.</title>
        <authorList>
            <person name="Li L."/>
            <person name="Lin H.W."/>
        </authorList>
    </citation>
    <scope>NUCLEOTIDE SEQUENCE [LARGE SCALE GENOMIC DNA]</scope>
    <source>
        <strain evidence="6 7">LHW63014</strain>
    </source>
</reference>
<comment type="caution">
    <text evidence="6">The sequence shown here is derived from an EMBL/GenBank/DDBJ whole genome shotgun (WGS) entry which is preliminary data.</text>
</comment>
<dbReference type="SMART" id="SM01043">
    <property type="entry name" value="BTAD"/>
    <property type="match status" value="1"/>
</dbReference>
<dbReference type="Gene3D" id="1.10.10.10">
    <property type="entry name" value="Winged helix-like DNA-binding domain superfamily/Winged helix DNA-binding domain"/>
    <property type="match status" value="1"/>
</dbReference>
<keyword evidence="4" id="KW-1133">Transmembrane helix</keyword>
<gene>
    <name evidence="6" type="ORF">D0Q02_26005</name>
</gene>
<dbReference type="InterPro" id="IPR051677">
    <property type="entry name" value="AfsR-DnrI-RedD_regulator"/>
</dbReference>
<evidence type="ECO:0000256" key="2">
    <source>
        <dbReference type="ARBA" id="ARBA00023125"/>
    </source>
</evidence>
<feature type="compositionally biased region" description="Polar residues" evidence="3">
    <location>
        <begin position="128"/>
        <end position="140"/>
    </location>
</feature>
<feature type="transmembrane region" description="Helical" evidence="4">
    <location>
        <begin position="89"/>
        <end position="113"/>
    </location>
</feature>
<evidence type="ECO:0000313" key="7">
    <source>
        <dbReference type="Proteomes" id="UP000262621"/>
    </source>
</evidence>
<evidence type="ECO:0000256" key="3">
    <source>
        <dbReference type="SAM" id="MobiDB-lite"/>
    </source>
</evidence>
<keyword evidence="4" id="KW-0472">Membrane</keyword>
<dbReference type="InterPro" id="IPR036779">
    <property type="entry name" value="LysM_dom_sf"/>
</dbReference>
<dbReference type="GO" id="GO:0003677">
    <property type="term" value="F:DNA binding"/>
    <property type="evidence" value="ECO:0007669"/>
    <property type="project" value="UniProtKB-KW"/>
</dbReference>
<dbReference type="CDD" id="cd00118">
    <property type="entry name" value="LysM"/>
    <property type="match status" value="1"/>
</dbReference>
<feature type="compositionally biased region" description="Polar residues" evidence="3">
    <location>
        <begin position="730"/>
        <end position="742"/>
    </location>
</feature>
<dbReference type="InterPro" id="IPR016032">
    <property type="entry name" value="Sig_transdc_resp-reg_C-effctor"/>
</dbReference>
<keyword evidence="4" id="KW-0812">Transmembrane</keyword>
<evidence type="ECO:0000313" key="6">
    <source>
        <dbReference type="EMBL" id="RFS43733.1"/>
    </source>
</evidence>
<dbReference type="GO" id="GO:0006355">
    <property type="term" value="P:regulation of DNA-templated transcription"/>
    <property type="evidence" value="ECO:0007669"/>
    <property type="project" value="InterPro"/>
</dbReference>
<dbReference type="PANTHER" id="PTHR35807:SF2">
    <property type="entry name" value="TRANSCRIPTIONAL ACTIVATOR DOMAIN"/>
    <property type="match status" value="1"/>
</dbReference>
<dbReference type="AlphaFoldDB" id="A0A372FSP3"/>
<feature type="region of interest" description="Disordered" evidence="3">
    <location>
        <begin position="664"/>
        <end position="744"/>
    </location>
</feature>
<feature type="compositionally biased region" description="Basic and acidic residues" evidence="3">
    <location>
        <begin position="984"/>
        <end position="993"/>
    </location>
</feature>
<dbReference type="Pfam" id="PF03704">
    <property type="entry name" value="BTAD"/>
    <property type="match status" value="1"/>
</dbReference>
<feature type="compositionally biased region" description="Basic and acidic residues" evidence="3">
    <location>
        <begin position="427"/>
        <end position="436"/>
    </location>
</feature>
<feature type="compositionally biased region" description="Low complexity" evidence="3">
    <location>
        <begin position="315"/>
        <end position="347"/>
    </location>
</feature>
<evidence type="ECO:0000259" key="5">
    <source>
        <dbReference type="PROSITE" id="PS51782"/>
    </source>
</evidence>